<gene>
    <name evidence="2" type="ORF">OSB1V03_LOCUS22969</name>
</gene>
<organism evidence="2">
    <name type="scientific">Medioppia subpectinata</name>
    <dbReference type="NCBI Taxonomy" id="1979941"/>
    <lineage>
        <taxon>Eukaryota</taxon>
        <taxon>Metazoa</taxon>
        <taxon>Ecdysozoa</taxon>
        <taxon>Arthropoda</taxon>
        <taxon>Chelicerata</taxon>
        <taxon>Arachnida</taxon>
        <taxon>Acari</taxon>
        <taxon>Acariformes</taxon>
        <taxon>Sarcoptiformes</taxon>
        <taxon>Oribatida</taxon>
        <taxon>Brachypylina</taxon>
        <taxon>Oppioidea</taxon>
        <taxon>Oppiidae</taxon>
        <taxon>Medioppia</taxon>
    </lineage>
</organism>
<dbReference type="PANTHER" id="PTHR38337">
    <property type="entry name" value="AGAP010540-PA"/>
    <property type="match status" value="1"/>
</dbReference>
<evidence type="ECO:0000313" key="3">
    <source>
        <dbReference type="Proteomes" id="UP000759131"/>
    </source>
</evidence>
<keyword evidence="1" id="KW-0472">Membrane</keyword>
<keyword evidence="1" id="KW-0812">Transmembrane</keyword>
<protein>
    <submittedName>
        <fullName evidence="2">Uncharacterized protein</fullName>
    </submittedName>
</protein>
<evidence type="ECO:0000313" key="2">
    <source>
        <dbReference type="EMBL" id="CAD7650667.1"/>
    </source>
</evidence>
<feature type="transmembrane region" description="Helical" evidence="1">
    <location>
        <begin position="83"/>
        <end position="105"/>
    </location>
</feature>
<name>A0A7R9QMC4_9ACAR</name>
<evidence type="ECO:0000256" key="1">
    <source>
        <dbReference type="SAM" id="Phobius"/>
    </source>
</evidence>
<proteinExistence type="predicted"/>
<feature type="non-terminal residue" evidence="2">
    <location>
        <position position="1"/>
    </location>
</feature>
<sequence>MRTPECEILQNLLERAFLQSTRINGWFIAQKKLVHDLRTFLWMSVTWVAVSLIGHTIHITLFQEMCFTWMDTDNQTLIRIMTAFTILSLTWNDIICAAIVTSYSVHCQLNISYICNLVSAVREKRIDFQEFSKRSGESRKFVEYLNSEQALGVSLLIINFGCRAVVA</sequence>
<keyword evidence="3" id="KW-1185">Reference proteome</keyword>
<accession>A0A7R9QMC4</accession>
<keyword evidence="1" id="KW-1133">Transmembrane helix</keyword>
<dbReference type="Proteomes" id="UP000759131">
    <property type="component" value="Unassembled WGS sequence"/>
</dbReference>
<dbReference type="EMBL" id="CAJPIZ010053202">
    <property type="protein sequence ID" value="CAG2123024.1"/>
    <property type="molecule type" value="Genomic_DNA"/>
</dbReference>
<dbReference type="AlphaFoldDB" id="A0A7R9QMC4"/>
<reference evidence="2" key="1">
    <citation type="submission" date="2020-11" db="EMBL/GenBank/DDBJ databases">
        <authorList>
            <person name="Tran Van P."/>
        </authorList>
    </citation>
    <scope>NUCLEOTIDE SEQUENCE</scope>
</reference>
<dbReference type="PANTHER" id="PTHR38337:SF1">
    <property type="entry name" value="GUSTATORY RECEPTOR"/>
    <property type="match status" value="1"/>
</dbReference>
<feature type="transmembrane region" description="Helical" evidence="1">
    <location>
        <begin position="40"/>
        <end position="62"/>
    </location>
</feature>
<dbReference type="EMBL" id="OC907777">
    <property type="protein sequence ID" value="CAD7650667.1"/>
    <property type="molecule type" value="Genomic_DNA"/>
</dbReference>
<dbReference type="OrthoDB" id="6020333at2759"/>